<keyword evidence="1" id="KW-0812">Transmembrane</keyword>
<dbReference type="GO" id="GO:0016798">
    <property type="term" value="F:hydrolase activity, acting on glycosyl bonds"/>
    <property type="evidence" value="ECO:0007669"/>
    <property type="project" value="UniProtKB-KW"/>
</dbReference>
<feature type="domain" description="Phosphodiester glycosidase" evidence="2">
    <location>
        <begin position="157"/>
        <end position="333"/>
    </location>
</feature>
<evidence type="ECO:0000259" key="2">
    <source>
        <dbReference type="Pfam" id="PF09992"/>
    </source>
</evidence>
<dbReference type="Proteomes" id="UP000623681">
    <property type="component" value="Unassembled WGS sequence"/>
</dbReference>
<proteinExistence type="predicted"/>
<dbReference type="Pfam" id="PF09992">
    <property type="entry name" value="NAGPA"/>
    <property type="match status" value="1"/>
</dbReference>
<feature type="transmembrane region" description="Helical" evidence="1">
    <location>
        <begin position="21"/>
        <end position="41"/>
    </location>
</feature>
<dbReference type="InterPro" id="IPR018711">
    <property type="entry name" value="NAGPA"/>
</dbReference>
<gene>
    <name evidence="3" type="ORF">JK634_17980</name>
</gene>
<accession>A0A937K6F6</accession>
<evidence type="ECO:0000313" key="4">
    <source>
        <dbReference type="Proteomes" id="UP000623681"/>
    </source>
</evidence>
<keyword evidence="3" id="KW-0378">Hydrolase</keyword>
<dbReference type="PANTHER" id="PTHR40446:SF2">
    <property type="entry name" value="N-ACETYLGLUCOSAMINE-1-PHOSPHODIESTER ALPHA-N-ACETYLGLUCOSAMINIDASE"/>
    <property type="match status" value="1"/>
</dbReference>
<sequence>MDRYKKKSKVKKGLFHIGAFILANIIITMCISIPLVVYGPLENIREYYITTAMTTLSHKYLATMLFSQDEIDKVMAKNKIEDDKNSTVNDISVEEDKPAMSEAVTSPYDGTELIDISNGKYKGYVLIIKDPKRVTLGIPDTIGKSGKKLEDIVKQEGAIAGINAGGFQDDNGVGNGGTPLGVVIHNGKVLYGKENKKYEMVGFNESGILVLGNYTLSEMRDLKIKEAITFFPYLIVDGEPTIKSGNGGWGIAPRTAIGQRKDGSIVMLVIDGRQILSPGATLKEVQDILLKYDVYNATNLDGGASTIMYYKDKIVNKPSSSDTGRYLPSAFIIK</sequence>
<keyword evidence="3" id="KW-0326">Glycosidase</keyword>
<reference evidence="3" key="1">
    <citation type="submission" date="2021-01" db="EMBL/GenBank/DDBJ databases">
        <title>Genome public.</title>
        <authorList>
            <person name="Liu C."/>
            <person name="Sun Q."/>
        </authorList>
    </citation>
    <scope>NUCLEOTIDE SEQUENCE</scope>
    <source>
        <strain evidence="3">YIM B02565</strain>
    </source>
</reference>
<keyword evidence="1" id="KW-1133">Transmembrane helix</keyword>
<dbReference type="AlphaFoldDB" id="A0A937K6F6"/>
<dbReference type="PANTHER" id="PTHR40446">
    <property type="entry name" value="N-ACETYLGLUCOSAMINE-1-PHOSPHODIESTER ALPHA-N-ACETYLGLUCOSAMINIDASE"/>
    <property type="match status" value="1"/>
</dbReference>
<name>A0A937K6F6_9CLOT</name>
<evidence type="ECO:0000313" key="3">
    <source>
        <dbReference type="EMBL" id="MBL4933675.1"/>
    </source>
</evidence>
<dbReference type="EMBL" id="JAESWA010000027">
    <property type="protein sequence ID" value="MBL4933675.1"/>
    <property type="molecule type" value="Genomic_DNA"/>
</dbReference>
<keyword evidence="4" id="KW-1185">Reference proteome</keyword>
<protein>
    <submittedName>
        <fullName evidence="3">Phosphodiester glycosidase family protein</fullName>
    </submittedName>
</protein>
<evidence type="ECO:0000256" key="1">
    <source>
        <dbReference type="SAM" id="Phobius"/>
    </source>
</evidence>
<organism evidence="3 4">
    <name type="scientific">Clostridium paridis</name>
    <dbReference type="NCBI Taxonomy" id="2803863"/>
    <lineage>
        <taxon>Bacteria</taxon>
        <taxon>Bacillati</taxon>
        <taxon>Bacillota</taxon>
        <taxon>Clostridia</taxon>
        <taxon>Eubacteriales</taxon>
        <taxon>Clostridiaceae</taxon>
        <taxon>Clostridium</taxon>
    </lineage>
</organism>
<keyword evidence="1" id="KW-0472">Membrane</keyword>
<comment type="caution">
    <text evidence="3">The sequence shown here is derived from an EMBL/GenBank/DDBJ whole genome shotgun (WGS) entry which is preliminary data.</text>
</comment>